<gene>
    <name evidence="3" type="ORF">TWF696_005489</name>
</gene>
<evidence type="ECO:0000256" key="1">
    <source>
        <dbReference type="SAM" id="MobiDB-lite"/>
    </source>
</evidence>
<keyword evidence="4" id="KW-1185">Reference proteome</keyword>
<feature type="domain" description="Subtelomeric hrmA-associated cluster protein AFUB-079030/YDR124W-like helical bundle" evidence="2">
    <location>
        <begin position="232"/>
        <end position="347"/>
    </location>
</feature>
<dbReference type="Proteomes" id="UP001375240">
    <property type="component" value="Unassembled WGS sequence"/>
</dbReference>
<dbReference type="PANTHER" id="PTHR36102">
    <property type="entry name" value="CHROMOSOME 10, WHOLE GENOME SHOTGUN SEQUENCE"/>
    <property type="match status" value="1"/>
</dbReference>
<dbReference type="EMBL" id="JAVHNQ010000003">
    <property type="protein sequence ID" value="KAK6353526.1"/>
    <property type="molecule type" value="Genomic_DNA"/>
</dbReference>
<proteinExistence type="predicted"/>
<feature type="compositionally biased region" description="Polar residues" evidence="1">
    <location>
        <begin position="434"/>
        <end position="473"/>
    </location>
</feature>
<dbReference type="InterPro" id="IPR047092">
    <property type="entry name" value="AFUB_07903/YDR124W-like_hel"/>
</dbReference>
<dbReference type="GO" id="GO:0005634">
    <property type="term" value="C:nucleus"/>
    <property type="evidence" value="ECO:0007669"/>
    <property type="project" value="InterPro"/>
</dbReference>
<dbReference type="SUPFAM" id="SSF116768">
    <property type="entry name" value="DNA-binding domain of EIN3-like"/>
    <property type="match status" value="1"/>
</dbReference>
<dbReference type="InterPro" id="IPR021264">
    <property type="entry name" value="AFUB_079030/YDR124W-like"/>
</dbReference>
<accession>A0AAV9V122</accession>
<feature type="region of interest" description="Disordered" evidence="1">
    <location>
        <begin position="99"/>
        <end position="158"/>
    </location>
</feature>
<dbReference type="AlphaFoldDB" id="A0AAV9V122"/>
<feature type="compositionally biased region" description="Low complexity" evidence="1">
    <location>
        <begin position="128"/>
        <end position="157"/>
    </location>
</feature>
<sequence length="612" mass="66872">MVQNSNERDAFGLKDGQMFGTMRKDFPLGTQFALIALSPDGRYTVHCSEQMKPFESRLYNEDTKNEAIAAITRKRSCPTTTEFRLPSLSMFPRAPAGSMISTLEEGTTMDDVASGAGRPRKKQRRAISEPMPSAPAESASSSSASASSSSSSSSSSSFPMAVAEPAVSAAEQQLALLPPVALEQLPEDEVQSLDKGKGKAIATDPENSNPSTGEKRTNEEGEETEEKSIALRIGDTEAVTNYLVTRFVQIQQLDCRALAKSWIKAVEPRKQSHSPYNKGDATRPYWWPLHVPHREPDHLLRSHRVEVLVSILRNTGIDMAELRSATNGSRGVRPRQKELLSEVCDVVGLERRFMKGQLDQDHIVYVVPFTKLTKRKPRAPKAPAAGKVTKQPRQPRRAAAVTARRRRVLVNRIAPTTSLPPQVKEEDEMEAEAGSSQLPEPLTLPSSSQPQQVVLTASSSRTAHSPVPQTQSAVKRRQSADTIRSLDPAVERHSPANESRSSFGWPSPESAVSAPVFAMSHPHSPLSLQAPAPESEMIPIPRPSMFTPVLPPHIPSTEVADLPMLPPNDSELDFGVSAEQYNCNTGDAYINYAIAGGQFQNINFPGSFGDYQ</sequence>
<evidence type="ECO:0000313" key="4">
    <source>
        <dbReference type="Proteomes" id="UP001375240"/>
    </source>
</evidence>
<feature type="region of interest" description="Disordered" evidence="1">
    <location>
        <begin position="189"/>
        <end position="227"/>
    </location>
</feature>
<dbReference type="InterPro" id="IPR023278">
    <property type="entry name" value="Ethylene_insens-like_DNA-bd"/>
</dbReference>
<feature type="region of interest" description="Disordered" evidence="1">
    <location>
        <begin position="375"/>
        <end position="507"/>
    </location>
</feature>
<evidence type="ECO:0000259" key="2">
    <source>
        <dbReference type="Pfam" id="PF11001"/>
    </source>
</evidence>
<name>A0AAV9V122_9PEZI</name>
<comment type="caution">
    <text evidence="3">The sequence shown here is derived from an EMBL/GenBank/DDBJ whole genome shotgun (WGS) entry which is preliminary data.</text>
</comment>
<protein>
    <recommendedName>
        <fullName evidence="2">Subtelomeric hrmA-associated cluster protein AFUB-079030/YDR124W-like helical bundle domain-containing protein</fullName>
    </recommendedName>
</protein>
<reference evidence="3 4" key="1">
    <citation type="submission" date="2019-10" db="EMBL/GenBank/DDBJ databases">
        <authorList>
            <person name="Palmer J.M."/>
        </authorList>
    </citation>
    <scope>NUCLEOTIDE SEQUENCE [LARGE SCALE GENOMIC DNA]</scope>
    <source>
        <strain evidence="3 4">TWF696</strain>
    </source>
</reference>
<dbReference type="GO" id="GO:0003700">
    <property type="term" value="F:DNA-binding transcription factor activity"/>
    <property type="evidence" value="ECO:0007669"/>
    <property type="project" value="InterPro"/>
</dbReference>
<evidence type="ECO:0000313" key="3">
    <source>
        <dbReference type="EMBL" id="KAK6353526.1"/>
    </source>
</evidence>
<organism evidence="3 4">
    <name type="scientific">Orbilia brochopaga</name>
    <dbReference type="NCBI Taxonomy" id="3140254"/>
    <lineage>
        <taxon>Eukaryota</taxon>
        <taxon>Fungi</taxon>
        <taxon>Dikarya</taxon>
        <taxon>Ascomycota</taxon>
        <taxon>Pezizomycotina</taxon>
        <taxon>Orbiliomycetes</taxon>
        <taxon>Orbiliales</taxon>
        <taxon>Orbiliaceae</taxon>
        <taxon>Orbilia</taxon>
    </lineage>
</organism>
<dbReference type="PANTHER" id="PTHR36102:SF1">
    <property type="entry name" value="YDR124W-LIKE HELICAL BUNDLE DOMAIN-CONTAINING PROTEIN"/>
    <property type="match status" value="1"/>
</dbReference>
<dbReference type="Pfam" id="PF11001">
    <property type="entry name" value="AFUB_07903_YDR124W_hel"/>
    <property type="match status" value="1"/>
</dbReference>